<protein>
    <submittedName>
        <fullName evidence="2">AbrB family transcriptional regulator</fullName>
    </submittedName>
</protein>
<feature type="transmembrane region" description="Helical" evidence="1">
    <location>
        <begin position="191"/>
        <end position="209"/>
    </location>
</feature>
<feature type="transmembrane region" description="Helical" evidence="1">
    <location>
        <begin position="160"/>
        <end position="179"/>
    </location>
</feature>
<accession>A0ABV9Z0V0</accession>
<proteinExistence type="predicted"/>
<feature type="transmembrane region" description="Helical" evidence="1">
    <location>
        <begin position="44"/>
        <end position="64"/>
    </location>
</feature>
<feature type="transmembrane region" description="Helical" evidence="1">
    <location>
        <begin position="307"/>
        <end position="325"/>
    </location>
</feature>
<dbReference type="Pfam" id="PF05145">
    <property type="entry name" value="AbrB"/>
    <property type="match status" value="1"/>
</dbReference>
<feature type="transmembrane region" description="Helical" evidence="1">
    <location>
        <begin position="76"/>
        <end position="95"/>
    </location>
</feature>
<dbReference type="PANTHER" id="PTHR38457:SF1">
    <property type="entry name" value="REGULATOR ABRB-RELATED"/>
    <property type="match status" value="1"/>
</dbReference>
<feature type="transmembrane region" description="Helical" evidence="1">
    <location>
        <begin position="20"/>
        <end position="38"/>
    </location>
</feature>
<feature type="transmembrane region" description="Helical" evidence="1">
    <location>
        <begin position="274"/>
        <end position="295"/>
    </location>
</feature>
<reference evidence="3" key="1">
    <citation type="journal article" date="2019" name="Int. J. Syst. Evol. Microbiol.">
        <title>The Global Catalogue of Microorganisms (GCM) 10K type strain sequencing project: providing services to taxonomists for standard genome sequencing and annotation.</title>
        <authorList>
            <consortium name="The Broad Institute Genomics Platform"/>
            <consortium name="The Broad Institute Genome Sequencing Center for Infectious Disease"/>
            <person name="Wu L."/>
            <person name="Ma J."/>
        </authorList>
    </citation>
    <scope>NUCLEOTIDE SEQUENCE [LARGE SCALE GENOMIC DNA]</scope>
    <source>
        <strain evidence="3">CGMCC 1.16444</strain>
    </source>
</reference>
<dbReference type="RefSeq" id="WP_379770346.1">
    <property type="nucleotide sequence ID" value="NZ_JBHSJF010000006.1"/>
</dbReference>
<keyword evidence="1" id="KW-0812">Transmembrane</keyword>
<sequence length="365" mass="38607">MASLKHKAAKLMSWIGARWLARLVLTLVIGLIGAFAASSIHMPLAWMLGPFLFCAAASLSGLPLKSVPHGREVAQSIVGLAIGLRFTAPVLAATATLLPAMALTTMFVMIVTTVGAFLIMPIGRLDPKTAFFSTAAAGMADMATIAVQRGGDPNAVSVVHAIRVSMVVLSVPLLLFAFGEQGTSVHNHVHMREDVLSILIAIGLAYIAARILNLTHFPNPWLIGGCVLGGILAGTDLLLVGIPRPLMLICQLVIGVSLGVRFERDLILKLPRVVAAALVITFYMIVATALGAMLLSWGTGLPYGTSFLSIAPAAVTEMVLTAQAMHLDAEIVTAFHVMRIALIEATILIVFAIFTRIHTWRGGAI</sequence>
<dbReference type="PANTHER" id="PTHR38457">
    <property type="entry name" value="REGULATOR ABRB-RELATED"/>
    <property type="match status" value="1"/>
</dbReference>
<gene>
    <name evidence="2" type="ORF">ACFPFW_08910</name>
</gene>
<organism evidence="2 3">
    <name type="scientific">Flaviflagellibacter deserti</name>
    <dbReference type="NCBI Taxonomy" id="2267266"/>
    <lineage>
        <taxon>Bacteria</taxon>
        <taxon>Pseudomonadati</taxon>
        <taxon>Pseudomonadota</taxon>
        <taxon>Alphaproteobacteria</taxon>
        <taxon>Hyphomicrobiales</taxon>
        <taxon>Flaviflagellibacter</taxon>
    </lineage>
</organism>
<dbReference type="NCBIfam" id="TIGR03082">
    <property type="entry name" value="Gneg_AbrB_dup"/>
    <property type="match status" value="2"/>
</dbReference>
<dbReference type="InterPro" id="IPR007820">
    <property type="entry name" value="AbrB_fam"/>
</dbReference>
<name>A0ABV9Z0V0_9HYPH</name>
<evidence type="ECO:0000256" key="1">
    <source>
        <dbReference type="SAM" id="Phobius"/>
    </source>
</evidence>
<dbReference type="Proteomes" id="UP001595796">
    <property type="component" value="Unassembled WGS sequence"/>
</dbReference>
<keyword evidence="1" id="KW-0472">Membrane</keyword>
<feature type="transmembrane region" description="Helical" evidence="1">
    <location>
        <begin position="331"/>
        <end position="354"/>
    </location>
</feature>
<dbReference type="EMBL" id="JBHSJF010000006">
    <property type="protein sequence ID" value="MFC5068134.1"/>
    <property type="molecule type" value="Genomic_DNA"/>
</dbReference>
<feature type="transmembrane region" description="Helical" evidence="1">
    <location>
        <begin position="221"/>
        <end position="239"/>
    </location>
</feature>
<dbReference type="InterPro" id="IPR017516">
    <property type="entry name" value="AbrB_dup"/>
</dbReference>
<keyword evidence="3" id="KW-1185">Reference proteome</keyword>
<dbReference type="PIRSF" id="PIRSF038991">
    <property type="entry name" value="Protein_AbrB"/>
    <property type="match status" value="1"/>
</dbReference>
<feature type="transmembrane region" description="Helical" evidence="1">
    <location>
        <begin position="101"/>
        <end position="122"/>
    </location>
</feature>
<comment type="caution">
    <text evidence="2">The sequence shown here is derived from an EMBL/GenBank/DDBJ whole genome shotgun (WGS) entry which is preliminary data.</text>
</comment>
<evidence type="ECO:0000313" key="3">
    <source>
        <dbReference type="Proteomes" id="UP001595796"/>
    </source>
</evidence>
<evidence type="ECO:0000313" key="2">
    <source>
        <dbReference type="EMBL" id="MFC5068134.1"/>
    </source>
</evidence>
<keyword evidence="1" id="KW-1133">Transmembrane helix</keyword>